<organism evidence="1 2">
    <name type="scientific">Symmachiella macrocystis</name>
    <dbReference type="NCBI Taxonomy" id="2527985"/>
    <lineage>
        <taxon>Bacteria</taxon>
        <taxon>Pseudomonadati</taxon>
        <taxon>Planctomycetota</taxon>
        <taxon>Planctomycetia</taxon>
        <taxon>Planctomycetales</taxon>
        <taxon>Planctomycetaceae</taxon>
        <taxon>Symmachiella</taxon>
    </lineage>
</organism>
<reference evidence="1 2" key="1">
    <citation type="submission" date="2019-02" db="EMBL/GenBank/DDBJ databases">
        <title>Deep-cultivation of Planctomycetes and their phenomic and genomic characterization uncovers novel biology.</title>
        <authorList>
            <person name="Wiegand S."/>
            <person name="Jogler M."/>
            <person name="Boedeker C."/>
            <person name="Pinto D."/>
            <person name="Vollmers J."/>
            <person name="Rivas-Marin E."/>
            <person name="Kohn T."/>
            <person name="Peeters S.H."/>
            <person name="Heuer A."/>
            <person name="Rast P."/>
            <person name="Oberbeckmann S."/>
            <person name="Bunk B."/>
            <person name="Jeske O."/>
            <person name="Meyerdierks A."/>
            <person name="Storesund J.E."/>
            <person name="Kallscheuer N."/>
            <person name="Luecker S."/>
            <person name="Lage O.M."/>
            <person name="Pohl T."/>
            <person name="Merkel B.J."/>
            <person name="Hornburger P."/>
            <person name="Mueller R.-W."/>
            <person name="Bruemmer F."/>
            <person name="Labrenz M."/>
            <person name="Spormann A.M."/>
            <person name="Op Den Camp H."/>
            <person name="Overmann J."/>
            <person name="Amann R."/>
            <person name="Jetten M.S.M."/>
            <person name="Mascher T."/>
            <person name="Medema M.H."/>
            <person name="Devos D.P."/>
            <person name="Kaster A.-K."/>
            <person name="Ovreas L."/>
            <person name="Rohde M."/>
            <person name="Galperin M.Y."/>
            <person name="Jogler C."/>
        </authorList>
    </citation>
    <scope>NUCLEOTIDE SEQUENCE [LARGE SCALE GENOMIC DNA]</scope>
    <source>
        <strain evidence="1 2">CA54</strain>
    </source>
</reference>
<proteinExistence type="predicted"/>
<dbReference type="EMBL" id="SJPP01000001">
    <property type="protein sequence ID" value="TWU11735.1"/>
    <property type="molecule type" value="Genomic_DNA"/>
</dbReference>
<dbReference type="Proteomes" id="UP000320735">
    <property type="component" value="Unassembled WGS sequence"/>
</dbReference>
<name>A0A5C6BI83_9PLAN</name>
<protein>
    <recommendedName>
        <fullName evidence="3">Lipoprotein</fullName>
    </recommendedName>
</protein>
<accession>A0A5C6BI83</accession>
<dbReference type="AlphaFoldDB" id="A0A5C6BI83"/>
<comment type="caution">
    <text evidence="1">The sequence shown here is derived from an EMBL/GenBank/DDBJ whole genome shotgun (WGS) entry which is preliminary data.</text>
</comment>
<dbReference type="PROSITE" id="PS51257">
    <property type="entry name" value="PROKAR_LIPOPROTEIN"/>
    <property type="match status" value="1"/>
</dbReference>
<evidence type="ECO:0000313" key="2">
    <source>
        <dbReference type="Proteomes" id="UP000320735"/>
    </source>
</evidence>
<gene>
    <name evidence="1" type="ORF">CA54_05440</name>
</gene>
<dbReference type="RefSeq" id="WP_146369298.1">
    <property type="nucleotide sequence ID" value="NZ_SJPP01000001.1"/>
</dbReference>
<evidence type="ECO:0000313" key="1">
    <source>
        <dbReference type="EMBL" id="TWU11735.1"/>
    </source>
</evidence>
<evidence type="ECO:0008006" key="3">
    <source>
        <dbReference type="Google" id="ProtNLM"/>
    </source>
</evidence>
<sequence length="255" mass="28855">MSTPLLRLSPCLLVLLIVGCKGEIDESKIISSHISSEELFARFQDRFPDAKTTVTEINVPMSFPSRYCYLGAQAELASGHRLWIQQQVEIKRSGDDLEGSSFDPDFRIVSGDEKRAELNEAQFERIMEGDDVEAVLADAGIDFDLGDIPDTQFGISRKPYHLEGNVYLWRRFGDEFYLTVGGRFLLMPDNKTVEWVEGVEPTIWLSDGPSDTSWSIKLTEEELTAIVGSRDHVKAVEIIRRKRSRPDTRVKPKGE</sequence>
<keyword evidence="2" id="KW-1185">Reference proteome</keyword>